<dbReference type="PANTHER" id="PTHR47495:SF1">
    <property type="entry name" value="BLL3820 PROTEIN"/>
    <property type="match status" value="1"/>
</dbReference>
<keyword evidence="3" id="KW-1185">Reference proteome</keyword>
<protein>
    <submittedName>
        <fullName evidence="2">Molybdopterin-dependent oxidoreductase</fullName>
    </submittedName>
</protein>
<evidence type="ECO:0000259" key="1">
    <source>
        <dbReference type="Pfam" id="PF20256"/>
    </source>
</evidence>
<organism evidence="2 3">
    <name type="scientific">Novosphingobium album</name>
    <name type="common">ex Hu et al. 2023</name>
    <dbReference type="NCBI Taxonomy" id="2930093"/>
    <lineage>
        <taxon>Bacteria</taxon>
        <taxon>Pseudomonadati</taxon>
        <taxon>Pseudomonadota</taxon>
        <taxon>Alphaproteobacteria</taxon>
        <taxon>Sphingomonadales</taxon>
        <taxon>Sphingomonadaceae</taxon>
        <taxon>Novosphingobium</taxon>
    </lineage>
</organism>
<dbReference type="EMBL" id="JALHLE010000061">
    <property type="protein sequence ID" value="MCJ2181076.1"/>
    <property type="molecule type" value="Genomic_DNA"/>
</dbReference>
<feature type="domain" description="Aldehyde oxidase/xanthine dehydrogenase second molybdopterin binding" evidence="1">
    <location>
        <begin position="99"/>
        <end position="193"/>
    </location>
</feature>
<accession>A0ABT0B7Q0</accession>
<gene>
    <name evidence="2" type="ORF">MTR64_21160</name>
</gene>
<feature type="non-terminal residue" evidence="2">
    <location>
        <position position="1"/>
    </location>
</feature>
<comment type="caution">
    <text evidence="2">The sequence shown here is derived from an EMBL/GenBank/DDBJ whole genome shotgun (WGS) entry which is preliminary data.</text>
</comment>
<dbReference type="PANTHER" id="PTHR47495">
    <property type="entry name" value="ALDEHYDE DEHYDROGENASE"/>
    <property type="match status" value="1"/>
</dbReference>
<dbReference type="InterPro" id="IPR052516">
    <property type="entry name" value="N-heterocyclic_Hydroxylase"/>
</dbReference>
<reference evidence="2" key="1">
    <citation type="submission" date="2022-03" db="EMBL/GenBank/DDBJ databases">
        <title>Identification of a novel bacterium isolated from mangrove sediments.</title>
        <authorList>
            <person name="Pan X."/>
        </authorList>
    </citation>
    <scope>NUCLEOTIDE SEQUENCE</scope>
    <source>
        <strain evidence="2">B2580</strain>
    </source>
</reference>
<name>A0ABT0B7Q0_9SPHN</name>
<sequence>VPDVHFGATYLPTNLPTGWLRAPTSNAMGFVFQSFLDELAEAAGMDLPTFVLRILGKDRMLPQVGRANQFNTGRARKVIEEVCAFASWDGKRPSGTKGSGKGRGFGFYFSHAGYFAEVVDATVSADGTIKVDKIWVAGDIGSHVINPVNALHQVQGAAIEGLAQATIGQKVDQVDGAIVQENFDSFPLLRIDVAPQDVAVKFVTSPFPPTGLGEPALPPVIPALANAIHAATGQRIRALPMMIEAQNG</sequence>
<dbReference type="RefSeq" id="WP_243996552.1">
    <property type="nucleotide sequence ID" value="NZ_JALHLE010000061.1"/>
</dbReference>
<evidence type="ECO:0000313" key="3">
    <source>
        <dbReference type="Proteomes" id="UP001162880"/>
    </source>
</evidence>
<dbReference type="InterPro" id="IPR046867">
    <property type="entry name" value="AldOxase/xan_DH_MoCoBD2"/>
</dbReference>
<proteinExistence type="predicted"/>
<dbReference type="Proteomes" id="UP001162880">
    <property type="component" value="Unassembled WGS sequence"/>
</dbReference>
<evidence type="ECO:0000313" key="2">
    <source>
        <dbReference type="EMBL" id="MCJ2181076.1"/>
    </source>
</evidence>
<dbReference type="Pfam" id="PF20256">
    <property type="entry name" value="MoCoBD_2"/>
    <property type="match status" value="1"/>
</dbReference>
<dbReference type="Gene3D" id="3.30.365.10">
    <property type="entry name" value="Aldehyde oxidase/xanthine dehydrogenase, molybdopterin binding domain"/>
    <property type="match status" value="1"/>
</dbReference>
<dbReference type="InterPro" id="IPR037165">
    <property type="entry name" value="AldOxase/xan_DH_Mopterin-bd_sf"/>
</dbReference>
<dbReference type="SUPFAM" id="SSF56003">
    <property type="entry name" value="Molybdenum cofactor-binding domain"/>
    <property type="match status" value="1"/>
</dbReference>